<dbReference type="STRING" id="215250.A0A316YRY8"/>
<dbReference type="PANTHER" id="PTHR46347:SF1">
    <property type="entry name" value="RING_FYVE_PHD ZINC FINGER SUPERFAMILY PROTEIN"/>
    <property type="match status" value="1"/>
</dbReference>
<dbReference type="SMART" id="SM00744">
    <property type="entry name" value="RINGv"/>
    <property type="match status" value="1"/>
</dbReference>
<dbReference type="GO" id="GO:0008270">
    <property type="term" value="F:zinc ion binding"/>
    <property type="evidence" value="ECO:0007669"/>
    <property type="project" value="UniProtKB-KW"/>
</dbReference>
<dbReference type="PANTHER" id="PTHR46347">
    <property type="entry name" value="RING/FYVE/PHD ZINC FINGER SUPERFAMILY PROTEIN"/>
    <property type="match status" value="1"/>
</dbReference>
<protein>
    <recommendedName>
        <fullName evidence="6">RING-CH-type domain-containing protein</fullName>
    </recommendedName>
</protein>
<feature type="compositionally biased region" description="Basic and acidic residues" evidence="4">
    <location>
        <begin position="350"/>
        <end position="365"/>
    </location>
</feature>
<keyword evidence="5" id="KW-0472">Membrane</keyword>
<dbReference type="Pfam" id="PF12906">
    <property type="entry name" value="RINGv"/>
    <property type="match status" value="1"/>
</dbReference>
<feature type="transmembrane region" description="Helical" evidence="5">
    <location>
        <begin position="234"/>
        <end position="255"/>
    </location>
</feature>
<dbReference type="InParanoid" id="A0A316YRY8"/>
<evidence type="ECO:0000259" key="6">
    <source>
        <dbReference type="PROSITE" id="PS51292"/>
    </source>
</evidence>
<dbReference type="GeneID" id="37042973"/>
<evidence type="ECO:0000256" key="4">
    <source>
        <dbReference type="SAM" id="MobiDB-lite"/>
    </source>
</evidence>
<feature type="domain" description="RING-CH-type" evidence="6">
    <location>
        <begin position="155"/>
        <end position="222"/>
    </location>
</feature>
<dbReference type="AlphaFoldDB" id="A0A316YRY8"/>
<feature type="region of interest" description="Disordered" evidence="4">
    <location>
        <begin position="392"/>
        <end position="475"/>
    </location>
</feature>
<keyword evidence="8" id="KW-1185">Reference proteome</keyword>
<evidence type="ECO:0000313" key="7">
    <source>
        <dbReference type="EMBL" id="PWN91584.1"/>
    </source>
</evidence>
<keyword evidence="5" id="KW-0812">Transmembrane</keyword>
<evidence type="ECO:0000256" key="1">
    <source>
        <dbReference type="ARBA" id="ARBA00022723"/>
    </source>
</evidence>
<sequence length="615" mass="66142">MDWSTSSLINSSPLSRRLPGQRTPPDPTIEQPNAADITYGWHQAESSSSSGSSGSSSRSSRSSNDGYEHAVGGDVGEGAATGVEAHPDTALRRRRRASTSSSSGDDSMVSFDTTEEEHIAEAQGSRGEQDGPRPPPPPPSPPPPRPHAPEQQGGGDAEELFICRICFDGPNDESLGKLIAPCRCRGTMKFVHSACLTRWRALSTRQSSVVACDQCGAAYRFRKSRFVGMATNQYLLFLVTLLLFTLLVWTVGFAAEGAVRRWEGGGPSTVATTSKSSSILDSLFGSDDDEAEAHDERRDSVYYYDSFMGAYTLQTGSYYYFDSVGYWSLFKAAVRHVGSGRALNAAKELVRGDAERDDGGRRREEGEEEEEELGIWQSLKHDWLYGPSGLWPTAKSAGDGGVGGDERVEGSMEEEKSVGVEDVPAKTEEASAPRRTHAGERYDARQARPLAAGEAGKRSEKKVRKPGKSAEPAQEPVPGILDRIAMQFSLGFSIVGIFSFINLLLGISFWGPFHLGNFGLGRGFARLTGSARRRGGGGGGGGGGQGSDGGTIASVVLLLLVIIGILRALHVVFKIIRWFSRKLLTRLEDYIIDWGGDEEVHEEPAPAPVPAPAAP</sequence>
<dbReference type="InterPro" id="IPR011016">
    <property type="entry name" value="Znf_RING-CH"/>
</dbReference>
<dbReference type="InterPro" id="IPR013083">
    <property type="entry name" value="Znf_RING/FYVE/PHD"/>
</dbReference>
<feature type="transmembrane region" description="Helical" evidence="5">
    <location>
        <begin position="552"/>
        <end position="573"/>
    </location>
</feature>
<dbReference type="SUPFAM" id="SSF57850">
    <property type="entry name" value="RING/U-box"/>
    <property type="match status" value="1"/>
</dbReference>
<dbReference type="Proteomes" id="UP000245768">
    <property type="component" value="Unassembled WGS sequence"/>
</dbReference>
<evidence type="ECO:0000313" key="8">
    <source>
        <dbReference type="Proteomes" id="UP000245768"/>
    </source>
</evidence>
<feature type="compositionally biased region" description="Basic and acidic residues" evidence="4">
    <location>
        <begin position="404"/>
        <end position="446"/>
    </location>
</feature>
<evidence type="ECO:0000256" key="2">
    <source>
        <dbReference type="ARBA" id="ARBA00022771"/>
    </source>
</evidence>
<feature type="region of interest" description="Disordered" evidence="4">
    <location>
        <begin position="1"/>
        <end position="154"/>
    </location>
</feature>
<gene>
    <name evidence="7" type="ORF">FA10DRAFT_265432</name>
</gene>
<feature type="compositionally biased region" description="Pro residues" evidence="4">
    <location>
        <begin position="132"/>
        <end position="146"/>
    </location>
</feature>
<dbReference type="PROSITE" id="PS51292">
    <property type="entry name" value="ZF_RING_CH"/>
    <property type="match status" value="1"/>
</dbReference>
<feature type="region of interest" description="Disordered" evidence="4">
    <location>
        <begin position="350"/>
        <end position="373"/>
    </location>
</feature>
<keyword evidence="1" id="KW-0479">Metal-binding</keyword>
<keyword evidence="3" id="KW-0862">Zinc</keyword>
<reference evidence="7 8" key="1">
    <citation type="journal article" date="2018" name="Mol. Biol. Evol.">
        <title>Broad Genomic Sampling Reveals a Smut Pathogenic Ancestry of the Fungal Clade Ustilaginomycotina.</title>
        <authorList>
            <person name="Kijpornyongpan T."/>
            <person name="Mondo S.J."/>
            <person name="Barry K."/>
            <person name="Sandor L."/>
            <person name="Lee J."/>
            <person name="Lipzen A."/>
            <person name="Pangilinan J."/>
            <person name="LaButti K."/>
            <person name="Hainaut M."/>
            <person name="Henrissat B."/>
            <person name="Grigoriev I.V."/>
            <person name="Spatafora J.W."/>
            <person name="Aime M.C."/>
        </authorList>
    </citation>
    <scope>NUCLEOTIDE SEQUENCE [LARGE SCALE GENOMIC DNA]</scope>
    <source>
        <strain evidence="7 8">MCA 4198</strain>
    </source>
</reference>
<dbReference type="RefSeq" id="XP_025378782.1">
    <property type="nucleotide sequence ID" value="XM_025521057.1"/>
</dbReference>
<dbReference type="OrthoDB" id="264354at2759"/>
<keyword evidence="2" id="KW-0863">Zinc-finger</keyword>
<accession>A0A316YRY8</accession>
<feature type="transmembrane region" description="Helical" evidence="5">
    <location>
        <begin position="490"/>
        <end position="510"/>
    </location>
</feature>
<proteinExistence type="predicted"/>
<evidence type="ECO:0000256" key="5">
    <source>
        <dbReference type="SAM" id="Phobius"/>
    </source>
</evidence>
<dbReference type="CDD" id="cd16495">
    <property type="entry name" value="RING_CH-C4HC3_MARCH"/>
    <property type="match status" value="1"/>
</dbReference>
<feature type="compositionally biased region" description="Low complexity" evidence="4">
    <location>
        <begin position="1"/>
        <end position="18"/>
    </location>
</feature>
<keyword evidence="5" id="KW-1133">Transmembrane helix</keyword>
<feature type="compositionally biased region" description="Low complexity" evidence="4">
    <location>
        <begin position="46"/>
        <end position="63"/>
    </location>
</feature>
<evidence type="ECO:0000256" key="3">
    <source>
        <dbReference type="ARBA" id="ARBA00022833"/>
    </source>
</evidence>
<dbReference type="Gene3D" id="3.30.40.10">
    <property type="entry name" value="Zinc/RING finger domain, C3HC4 (zinc finger)"/>
    <property type="match status" value="1"/>
</dbReference>
<name>A0A316YRY8_9BASI</name>
<organism evidence="7 8">
    <name type="scientific">Acaromyces ingoldii</name>
    <dbReference type="NCBI Taxonomy" id="215250"/>
    <lineage>
        <taxon>Eukaryota</taxon>
        <taxon>Fungi</taxon>
        <taxon>Dikarya</taxon>
        <taxon>Basidiomycota</taxon>
        <taxon>Ustilaginomycotina</taxon>
        <taxon>Exobasidiomycetes</taxon>
        <taxon>Exobasidiales</taxon>
        <taxon>Cryptobasidiaceae</taxon>
        <taxon>Acaromyces</taxon>
    </lineage>
</organism>
<dbReference type="EMBL" id="KZ819635">
    <property type="protein sequence ID" value="PWN91584.1"/>
    <property type="molecule type" value="Genomic_DNA"/>
</dbReference>